<protein>
    <submittedName>
        <fullName evidence="4">Chromobox 3</fullName>
    </submittedName>
</protein>
<dbReference type="EMBL" id="GFXV01006741">
    <property type="protein sequence ID" value="MBW18546.1"/>
    <property type="molecule type" value="Transcribed_RNA"/>
</dbReference>
<dbReference type="CDD" id="cd00034">
    <property type="entry name" value="CSD"/>
    <property type="match status" value="1"/>
</dbReference>
<gene>
    <name evidence="4" type="primary">CBX3_1</name>
</gene>
<evidence type="ECO:0000256" key="1">
    <source>
        <dbReference type="ARBA" id="ARBA00004123"/>
    </source>
</evidence>
<evidence type="ECO:0000256" key="2">
    <source>
        <dbReference type="ARBA" id="ARBA00023242"/>
    </source>
</evidence>
<dbReference type="SUPFAM" id="SSF54160">
    <property type="entry name" value="Chromo domain-like"/>
    <property type="match status" value="1"/>
</dbReference>
<dbReference type="GO" id="GO:0005634">
    <property type="term" value="C:nucleus"/>
    <property type="evidence" value="ECO:0007669"/>
    <property type="project" value="UniProtKB-SubCell"/>
</dbReference>
<accession>A0A2H8TWC5</accession>
<dbReference type="PROSITE" id="PS50013">
    <property type="entry name" value="CHROMO_2"/>
    <property type="match status" value="1"/>
</dbReference>
<dbReference type="GO" id="GO:0005694">
    <property type="term" value="C:chromosome"/>
    <property type="evidence" value="ECO:0007669"/>
    <property type="project" value="UniProtKB-ARBA"/>
</dbReference>
<organism evidence="4">
    <name type="scientific">Melanaphis sacchari</name>
    <dbReference type="NCBI Taxonomy" id="742174"/>
    <lineage>
        <taxon>Eukaryota</taxon>
        <taxon>Metazoa</taxon>
        <taxon>Ecdysozoa</taxon>
        <taxon>Arthropoda</taxon>
        <taxon>Hexapoda</taxon>
        <taxon>Insecta</taxon>
        <taxon>Pterygota</taxon>
        <taxon>Neoptera</taxon>
        <taxon>Paraneoptera</taxon>
        <taxon>Hemiptera</taxon>
        <taxon>Sternorrhyncha</taxon>
        <taxon>Aphidomorpha</taxon>
        <taxon>Aphidoidea</taxon>
        <taxon>Aphididae</taxon>
        <taxon>Aphidini</taxon>
        <taxon>Melanaphis</taxon>
    </lineage>
</organism>
<dbReference type="InterPro" id="IPR000953">
    <property type="entry name" value="Chromo/chromo_shadow_dom"/>
</dbReference>
<dbReference type="AlphaFoldDB" id="A0A2H8TWC5"/>
<sequence>MVINVVLRGSRITIGSFSFRQTPYTCSRTFANSQIMDNKAIPKKNGKFCLNGFSVGLTPEKIISMKQLKNSERFFLIQWKETNDTTYVNANIANKYCPQLVINFYEEFSLWKDD</sequence>
<dbReference type="InterPro" id="IPR008251">
    <property type="entry name" value="Chromo_shadow_dom"/>
</dbReference>
<comment type="subcellular location">
    <subcellularLocation>
        <location evidence="1">Nucleus</location>
    </subcellularLocation>
</comment>
<proteinExistence type="predicted"/>
<name>A0A2H8TWC5_9HEMI</name>
<dbReference type="Gene3D" id="2.40.50.40">
    <property type="match status" value="1"/>
</dbReference>
<reference evidence="4" key="1">
    <citation type="submission" date="2017-10" db="EMBL/GenBank/DDBJ databases">
        <title>Transcriptome Assembly of Sugarcane Aphid Adults.</title>
        <authorList>
            <person name="Scully E.D."/>
            <person name="Palmer N.A."/>
            <person name="Geib S.M."/>
            <person name="Sarath G."/>
            <person name="Sattler S.E."/>
        </authorList>
    </citation>
    <scope>NUCLEOTIDE SEQUENCE</scope>
    <source>
        <tissue evidence="4">Whole body</tissue>
    </source>
</reference>
<evidence type="ECO:0000259" key="3">
    <source>
        <dbReference type="PROSITE" id="PS50013"/>
    </source>
</evidence>
<feature type="domain" description="Chromo" evidence="3">
    <location>
        <begin position="57"/>
        <end position="114"/>
    </location>
</feature>
<dbReference type="SMART" id="SM00300">
    <property type="entry name" value="ChSh"/>
    <property type="match status" value="1"/>
</dbReference>
<dbReference type="Pfam" id="PF01393">
    <property type="entry name" value="Chromo_shadow"/>
    <property type="match status" value="1"/>
</dbReference>
<dbReference type="InterPro" id="IPR016197">
    <property type="entry name" value="Chromo-like_dom_sf"/>
</dbReference>
<evidence type="ECO:0000313" key="4">
    <source>
        <dbReference type="EMBL" id="MBW18546.1"/>
    </source>
</evidence>
<dbReference type="OrthoDB" id="273092at2759"/>
<keyword evidence="2" id="KW-0539">Nucleus</keyword>